<comment type="caution">
    <text evidence="5">The sequence shown here is derived from an EMBL/GenBank/DDBJ whole genome shotgun (WGS) entry which is preliminary data.</text>
</comment>
<evidence type="ECO:0000259" key="4">
    <source>
        <dbReference type="PROSITE" id="PS50111"/>
    </source>
</evidence>
<dbReference type="STRING" id="36849.OXPF_35680"/>
<dbReference type="PROSITE" id="PS50111">
    <property type="entry name" value="CHEMOTAXIS_TRANSDUC_2"/>
    <property type="match status" value="1"/>
</dbReference>
<sequence length="601" mass="67552">MKGTVVSTWIKTCRKTWGHAIVDSAMNSIGWDKNRIFNPVEDIPDADAVKLVSYIANEKKLTIKEVWNQIGQDNVNSFLKDFPAFFKHDNLYQFLKSMYDVHAIVSKRIPGANPPIVKLTPISKREAVFFYQSKRKMFDYLEGLIKGSSEYYKEKIEITVLDKSEDSTRLKLKFEKDIYDLKKFPVNTVLSFGFIKSVELKLSILTLLISSPFIATSSLLFNNLPFNFIISLGGIFLGALLSSTILLKPKKYITKEIEDLLKNKYEEALNIKTGDYFESLHKKILEYKELIRKDFVGFKGLTDEMTNFENDVETIVNRMNSTSTEISQVVEQVADGAVEQAQETEKSVTMLSENINQLKMVVGRENINKEELEKSVSDINTSFGHVNSAASNLIEILKKSQEIKDNGNVIQTRIKDITNIISIVSSISNQTNLLALNASIEAARAGEAGKGFSVVAEEVRKLAEQSQSAVDEIGSNLKEFVVQIDNLIKNIELQFNIIDNESSRLNDVVKDSASSVESIKLVSHTMIDTINLLSSETKKISSVCERIESLAAIAQENSASSQEVSANVSSYTEEIKNILENISHFKQITKEFNDDISKYAI</sequence>
<dbReference type="RefSeq" id="WP_054876547.1">
    <property type="nucleotide sequence ID" value="NZ_LKET01000051.1"/>
</dbReference>
<dbReference type="InterPro" id="IPR004089">
    <property type="entry name" value="MCPsignal_dom"/>
</dbReference>
<keyword evidence="3" id="KW-0812">Transmembrane</keyword>
<gene>
    <name evidence="5" type="primary">mcpC</name>
    <name evidence="5" type="ORF">OXPF_35680</name>
</gene>
<protein>
    <submittedName>
        <fullName evidence="5">Methyl-accepting chemotaxis protein McpC</fullName>
    </submittedName>
</protein>
<evidence type="ECO:0000313" key="6">
    <source>
        <dbReference type="Proteomes" id="UP000050326"/>
    </source>
</evidence>
<dbReference type="Proteomes" id="UP000050326">
    <property type="component" value="Unassembled WGS sequence"/>
</dbReference>
<accession>A0A0P8WKF9</accession>
<dbReference type="AlphaFoldDB" id="A0A0P8WKF9"/>
<dbReference type="GO" id="GO:0020037">
    <property type="term" value="F:heme binding"/>
    <property type="evidence" value="ECO:0007669"/>
    <property type="project" value="InterPro"/>
</dbReference>
<dbReference type="InterPro" id="IPR024096">
    <property type="entry name" value="NO_sig/Golgi_transp_ligand-bd"/>
</dbReference>
<dbReference type="PANTHER" id="PTHR32089">
    <property type="entry name" value="METHYL-ACCEPTING CHEMOTAXIS PROTEIN MCPB"/>
    <property type="match status" value="1"/>
</dbReference>
<dbReference type="Gene3D" id="3.90.1520.10">
    <property type="entry name" value="H-NOX domain"/>
    <property type="match status" value="1"/>
</dbReference>
<organism evidence="5 6">
    <name type="scientific">Oxobacter pfennigii</name>
    <dbReference type="NCBI Taxonomy" id="36849"/>
    <lineage>
        <taxon>Bacteria</taxon>
        <taxon>Bacillati</taxon>
        <taxon>Bacillota</taxon>
        <taxon>Clostridia</taxon>
        <taxon>Eubacteriales</taxon>
        <taxon>Clostridiaceae</taxon>
        <taxon>Oxobacter</taxon>
    </lineage>
</organism>
<dbReference type="GO" id="GO:0016020">
    <property type="term" value="C:membrane"/>
    <property type="evidence" value="ECO:0007669"/>
    <property type="project" value="InterPro"/>
</dbReference>
<dbReference type="EMBL" id="LKET01000051">
    <property type="protein sequence ID" value="KPU42805.1"/>
    <property type="molecule type" value="Genomic_DNA"/>
</dbReference>
<reference evidence="5 6" key="1">
    <citation type="submission" date="2015-09" db="EMBL/GenBank/DDBJ databases">
        <title>Genome sequence of Oxobacter pfennigii DSM 3222.</title>
        <authorList>
            <person name="Poehlein A."/>
            <person name="Bengelsdorf F.R."/>
            <person name="Schiel-Bengelsdorf B."/>
            <person name="Duerre P."/>
            <person name="Daniel R."/>
        </authorList>
    </citation>
    <scope>NUCLEOTIDE SEQUENCE [LARGE SCALE GENOMIC DNA]</scope>
    <source>
        <strain evidence="5 6">DSM 3222</strain>
    </source>
</reference>
<keyword evidence="6" id="KW-1185">Reference proteome</keyword>
<feature type="transmembrane region" description="Helical" evidence="3">
    <location>
        <begin position="202"/>
        <end position="220"/>
    </location>
</feature>
<evidence type="ECO:0000256" key="1">
    <source>
        <dbReference type="ARBA" id="ARBA00023224"/>
    </source>
</evidence>
<evidence type="ECO:0000256" key="3">
    <source>
        <dbReference type="SAM" id="Phobius"/>
    </source>
</evidence>
<evidence type="ECO:0000313" key="5">
    <source>
        <dbReference type="EMBL" id="KPU42805.1"/>
    </source>
</evidence>
<keyword evidence="3" id="KW-0472">Membrane</keyword>
<feature type="transmembrane region" description="Helical" evidence="3">
    <location>
        <begin position="226"/>
        <end position="247"/>
    </location>
</feature>
<keyword evidence="1 2" id="KW-0807">Transducer</keyword>
<dbReference type="GO" id="GO:0007165">
    <property type="term" value="P:signal transduction"/>
    <property type="evidence" value="ECO:0007669"/>
    <property type="project" value="UniProtKB-KW"/>
</dbReference>
<dbReference type="Pfam" id="PF07700">
    <property type="entry name" value="HNOB"/>
    <property type="match status" value="1"/>
</dbReference>
<dbReference type="InterPro" id="IPR011644">
    <property type="entry name" value="Heme_NO-bd"/>
</dbReference>
<dbReference type="PANTHER" id="PTHR32089:SF112">
    <property type="entry name" value="LYSOZYME-LIKE PROTEIN-RELATED"/>
    <property type="match status" value="1"/>
</dbReference>
<dbReference type="Pfam" id="PF00015">
    <property type="entry name" value="MCPsignal"/>
    <property type="match status" value="1"/>
</dbReference>
<dbReference type="SUPFAM" id="SSF111126">
    <property type="entry name" value="Ligand-binding domain in the NO signalling and Golgi transport"/>
    <property type="match status" value="1"/>
</dbReference>
<name>A0A0P8WKF9_9CLOT</name>
<feature type="domain" description="Methyl-accepting transducer" evidence="4">
    <location>
        <begin position="315"/>
        <end position="572"/>
    </location>
</feature>
<dbReference type="InterPro" id="IPR038158">
    <property type="entry name" value="H-NOX_domain_sf"/>
</dbReference>
<dbReference type="SMART" id="SM00283">
    <property type="entry name" value="MA"/>
    <property type="match status" value="1"/>
</dbReference>
<evidence type="ECO:0000256" key="2">
    <source>
        <dbReference type="PROSITE-ProRule" id="PRU00284"/>
    </source>
</evidence>
<dbReference type="SUPFAM" id="SSF58104">
    <property type="entry name" value="Methyl-accepting chemotaxis protein (MCP) signaling domain"/>
    <property type="match status" value="1"/>
</dbReference>
<dbReference type="Gene3D" id="1.10.287.950">
    <property type="entry name" value="Methyl-accepting chemotaxis protein"/>
    <property type="match status" value="1"/>
</dbReference>
<dbReference type="OrthoDB" id="1660488at2"/>
<keyword evidence="3" id="KW-1133">Transmembrane helix</keyword>
<proteinExistence type="predicted"/>
<dbReference type="PATRIC" id="fig|36849.3.peg.3774"/>